<dbReference type="InterPro" id="IPR045341">
    <property type="entry name" value="DUF6532"/>
</dbReference>
<dbReference type="AlphaFoldDB" id="A0AA38U3D0"/>
<feature type="compositionally biased region" description="Low complexity" evidence="1">
    <location>
        <begin position="123"/>
        <end position="149"/>
    </location>
</feature>
<evidence type="ECO:0000313" key="4">
    <source>
        <dbReference type="Proteomes" id="UP001163846"/>
    </source>
</evidence>
<keyword evidence="4" id="KW-1185">Reference proteome</keyword>
<comment type="caution">
    <text evidence="3">The sequence shown here is derived from an EMBL/GenBank/DDBJ whole genome shotgun (WGS) entry which is preliminary data.</text>
</comment>
<proteinExistence type="predicted"/>
<sequence>MTERDNMQSSRGTFPVYRGDAEGRRTYSQLPGDFEEHEQQETGNNLDVANGAVDDDDDANTGHSVQAFGSNSFFHEDSVIDPRERYLSRVPLLRAARAPSSRSSTTNEFSSEFTPRNLYKAPSRASFRGQARGSSRGRARGSSLGPSRAPSRPVEQASVEHNLSSTLAAESLVAKGEGSLSAQVDMDPTDKKFYPPLMRKLIKIAKDYVHIYLVTREPFPTLQDSCFIEALDLAVADCARAKIHVEKGYLTEYRGDLVKLLYKNTLSFRESIKRTIRPLAAAAYGLPLVQADYLKLESSNSADEVILVQDKVEKLLEDGDFLKDGKDDLGKTNNLVNPALRDAILQAYYEENSAIARKFPEHFSTSIPRVALAFMMTVLLNCIEEYEDGPELTEKDLTAATYSESYDCMLGLIDALTANDVHWNKLKSNRASWAQAGW</sequence>
<dbReference type="Proteomes" id="UP001163846">
    <property type="component" value="Unassembled WGS sequence"/>
</dbReference>
<feature type="region of interest" description="Disordered" evidence="1">
    <location>
        <begin position="1"/>
        <end position="64"/>
    </location>
</feature>
<evidence type="ECO:0000259" key="2">
    <source>
        <dbReference type="Pfam" id="PF20149"/>
    </source>
</evidence>
<feature type="domain" description="DUF6532" evidence="2">
    <location>
        <begin position="205"/>
        <end position="414"/>
    </location>
</feature>
<organism evidence="3 4">
    <name type="scientific">Lentinula raphanica</name>
    <dbReference type="NCBI Taxonomy" id="153919"/>
    <lineage>
        <taxon>Eukaryota</taxon>
        <taxon>Fungi</taxon>
        <taxon>Dikarya</taxon>
        <taxon>Basidiomycota</taxon>
        <taxon>Agaricomycotina</taxon>
        <taxon>Agaricomycetes</taxon>
        <taxon>Agaricomycetidae</taxon>
        <taxon>Agaricales</taxon>
        <taxon>Marasmiineae</taxon>
        <taxon>Omphalotaceae</taxon>
        <taxon>Lentinula</taxon>
    </lineage>
</organism>
<reference evidence="3" key="1">
    <citation type="submission" date="2022-08" db="EMBL/GenBank/DDBJ databases">
        <authorList>
            <consortium name="DOE Joint Genome Institute"/>
            <person name="Min B."/>
            <person name="Riley R."/>
            <person name="Sierra-Patev S."/>
            <person name="Naranjo-Ortiz M."/>
            <person name="Looney B."/>
            <person name="Konkel Z."/>
            <person name="Slot J.C."/>
            <person name="Sakamoto Y."/>
            <person name="Steenwyk J.L."/>
            <person name="Rokas A."/>
            <person name="Carro J."/>
            <person name="Camarero S."/>
            <person name="Ferreira P."/>
            <person name="Molpeceres G."/>
            <person name="Ruiz-Duenas F.J."/>
            <person name="Serrano A."/>
            <person name="Henrissat B."/>
            <person name="Drula E."/>
            <person name="Hughes K.W."/>
            <person name="Mata J.L."/>
            <person name="Ishikawa N.K."/>
            <person name="Vargas-Isla R."/>
            <person name="Ushijima S."/>
            <person name="Smith C.A."/>
            <person name="Ahrendt S."/>
            <person name="Andreopoulos W."/>
            <person name="He G."/>
            <person name="Labutti K."/>
            <person name="Lipzen A."/>
            <person name="Ng V."/>
            <person name="Sandor L."/>
            <person name="Barry K."/>
            <person name="Martinez A.T."/>
            <person name="Xiao Y."/>
            <person name="Gibbons J.G."/>
            <person name="Terashima K."/>
            <person name="Hibbett D.S."/>
            <person name="Grigoriev I.V."/>
        </authorList>
    </citation>
    <scope>NUCLEOTIDE SEQUENCE</scope>
    <source>
        <strain evidence="3">TFB9207</strain>
    </source>
</reference>
<evidence type="ECO:0000313" key="3">
    <source>
        <dbReference type="EMBL" id="KAJ3831614.1"/>
    </source>
</evidence>
<protein>
    <recommendedName>
        <fullName evidence="2">DUF6532 domain-containing protein</fullName>
    </recommendedName>
</protein>
<accession>A0AA38U3D0</accession>
<evidence type="ECO:0000256" key="1">
    <source>
        <dbReference type="SAM" id="MobiDB-lite"/>
    </source>
</evidence>
<dbReference type="EMBL" id="MU807342">
    <property type="protein sequence ID" value="KAJ3831614.1"/>
    <property type="molecule type" value="Genomic_DNA"/>
</dbReference>
<name>A0AA38U3D0_9AGAR</name>
<gene>
    <name evidence="3" type="ORF">F5878DRAFT_667368</name>
</gene>
<feature type="region of interest" description="Disordered" evidence="1">
    <location>
        <begin position="95"/>
        <end position="160"/>
    </location>
</feature>
<feature type="compositionally biased region" description="Low complexity" evidence="1">
    <location>
        <begin position="95"/>
        <end position="114"/>
    </location>
</feature>
<dbReference type="Pfam" id="PF20149">
    <property type="entry name" value="DUF6532"/>
    <property type="match status" value="1"/>
</dbReference>